<dbReference type="RefSeq" id="WP_123420767.1">
    <property type="nucleotide sequence ID" value="NZ_RJUL01000002.1"/>
</dbReference>
<evidence type="ECO:0000256" key="1">
    <source>
        <dbReference type="SAM" id="Phobius"/>
    </source>
</evidence>
<dbReference type="InterPro" id="IPR050768">
    <property type="entry name" value="UPF0353/GerABKA_families"/>
</dbReference>
<evidence type="ECO:0000313" key="4">
    <source>
        <dbReference type="Proteomes" id="UP000268033"/>
    </source>
</evidence>
<gene>
    <name evidence="3" type="ORF">EDC28_102280</name>
</gene>
<dbReference type="InterPro" id="IPR002035">
    <property type="entry name" value="VWF_A"/>
</dbReference>
<dbReference type="InterPro" id="IPR036465">
    <property type="entry name" value="vWFA_dom_sf"/>
</dbReference>
<proteinExistence type="predicted"/>
<keyword evidence="1" id="KW-1133">Transmembrane helix</keyword>
<keyword evidence="1" id="KW-0812">Transmembrane</keyword>
<dbReference type="Gene3D" id="3.40.50.410">
    <property type="entry name" value="von Willebrand factor, type A domain"/>
    <property type="match status" value="1"/>
</dbReference>
<dbReference type="Pfam" id="PF00092">
    <property type="entry name" value="VWA"/>
    <property type="match status" value="1"/>
</dbReference>
<name>A0A3N1PMH4_9GAMM</name>
<evidence type="ECO:0000259" key="2">
    <source>
        <dbReference type="PROSITE" id="PS50234"/>
    </source>
</evidence>
<reference evidence="3 4" key="1">
    <citation type="submission" date="2018-11" db="EMBL/GenBank/DDBJ databases">
        <title>Genomic Encyclopedia of Type Strains, Phase IV (KMG-IV): sequencing the most valuable type-strain genomes for metagenomic binning, comparative biology and taxonomic classification.</title>
        <authorList>
            <person name="Goeker M."/>
        </authorList>
    </citation>
    <scope>NUCLEOTIDE SEQUENCE [LARGE SCALE GENOMIC DNA]</scope>
    <source>
        <strain evidence="3 4">DSM 21945</strain>
    </source>
</reference>
<keyword evidence="4" id="KW-1185">Reference proteome</keyword>
<keyword evidence="1" id="KW-0472">Membrane</keyword>
<evidence type="ECO:0000313" key="3">
    <source>
        <dbReference type="EMBL" id="ROQ29905.1"/>
    </source>
</evidence>
<protein>
    <submittedName>
        <fullName evidence="3">Ca-activated chloride channel family protein</fullName>
    </submittedName>
</protein>
<dbReference type="SUPFAM" id="SSF53300">
    <property type="entry name" value="vWA-like"/>
    <property type="match status" value="1"/>
</dbReference>
<dbReference type="SMART" id="SM00327">
    <property type="entry name" value="VWA"/>
    <property type="match status" value="1"/>
</dbReference>
<organism evidence="3 4">
    <name type="scientific">Gallaecimonas pentaromativorans</name>
    <dbReference type="NCBI Taxonomy" id="584787"/>
    <lineage>
        <taxon>Bacteria</taxon>
        <taxon>Pseudomonadati</taxon>
        <taxon>Pseudomonadota</taxon>
        <taxon>Gammaproteobacteria</taxon>
        <taxon>Enterobacterales</taxon>
        <taxon>Gallaecimonadaceae</taxon>
        <taxon>Gallaecimonas</taxon>
    </lineage>
</organism>
<accession>A0A3N1PMH4</accession>
<feature type="domain" description="VWFA" evidence="2">
    <location>
        <begin position="89"/>
        <end position="283"/>
    </location>
</feature>
<comment type="caution">
    <text evidence="3">The sequence shown here is derived from an EMBL/GenBank/DDBJ whole genome shotgun (WGS) entry which is preliminary data.</text>
</comment>
<dbReference type="AlphaFoldDB" id="A0A3N1PMH4"/>
<dbReference type="EMBL" id="RJUL01000002">
    <property type="protein sequence ID" value="ROQ29905.1"/>
    <property type="molecule type" value="Genomic_DNA"/>
</dbReference>
<dbReference type="PROSITE" id="PS50234">
    <property type="entry name" value="VWFA"/>
    <property type="match status" value="1"/>
</dbReference>
<dbReference type="STRING" id="584787.GCA_001247655_03210"/>
<dbReference type="PANTHER" id="PTHR22550">
    <property type="entry name" value="SPORE GERMINATION PROTEIN"/>
    <property type="match status" value="1"/>
</dbReference>
<sequence>MLEFESLWALLLLPLPLIWRFLPAQPVASLTRLKVPLAISSAADSDQPGQARRQLPWWFKWLGWLCLLLALARPVWIGDPVSLPDSRREMMLVLDLSGSMQEPDMEFGGRPADRLTAAKGVLYDFIKERKGDRLGLILFADHAYVQAPLSYDLDTIAKLMSEASLGLVGNQTAIGEAVALATKQLADSKAKKKVAILLTDGRNTAGGIDPNDAIAAAKAKGVTFYTIGFGSDFQIKRTPIGDIKVPNNDPPDEALLKRLSEQTGGRFFRAKNTQDLQQIYGELNQLEPLKDNQQVLRPRQDIFYWPLGLVLLLSVAVAIWRSR</sequence>
<dbReference type="PANTHER" id="PTHR22550:SF18">
    <property type="entry name" value="VWFA DOMAIN-CONTAINING PROTEIN"/>
    <property type="match status" value="1"/>
</dbReference>
<dbReference type="Proteomes" id="UP000268033">
    <property type="component" value="Unassembled WGS sequence"/>
</dbReference>
<feature type="transmembrane region" description="Helical" evidence="1">
    <location>
        <begin position="302"/>
        <end position="320"/>
    </location>
</feature>